<organism evidence="9">
    <name type="scientific">Callorhinchus milii</name>
    <name type="common">Ghost shark</name>
    <dbReference type="NCBI Taxonomy" id="7868"/>
    <lineage>
        <taxon>Eukaryota</taxon>
        <taxon>Metazoa</taxon>
        <taxon>Chordata</taxon>
        <taxon>Craniata</taxon>
        <taxon>Vertebrata</taxon>
        <taxon>Chondrichthyes</taxon>
        <taxon>Holocephali</taxon>
        <taxon>Chimaeriformes</taxon>
        <taxon>Callorhinchidae</taxon>
        <taxon>Callorhinchus</taxon>
    </lineage>
</organism>
<keyword evidence="5 8" id="KW-0472">Membrane</keyword>
<dbReference type="GO" id="GO:0015179">
    <property type="term" value="F:L-amino acid transmembrane transporter activity"/>
    <property type="evidence" value="ECO:0007669"/>
    <property type="project" value="TreeGrafter"/>
</dbReference>
<dbReference type="AlphaFoldDB" id="V9L2M4"/>
<protein>
    <submittedName>
        <fullName evidence="9">Large neutral amino acids transporter small subunit 3-like protein</fullName>
    </submittedName>
</protein>
<keyword evidence="4 8" id="KW-1133">Transmembrane helix</keyword>
<feature type="transmembrane region" description="Helical" evidence="8">
    <location>
        <begin position="20"/>
        <end position="39"/>
    </location>
</feature>
<keyword evidence="2" id="KW-1003">Cell membrane</keyword>
<dbReference type="GO" id="GO:0015175">
    <property type="term" value="F:neutral L-amino acid transmembrane transporter activity"/>
    <property type="evidence" value="ECO:0007669"/>
    <property type="project" value="TreeGrafter"/>
</dbReference>
<evidence type="ECO:0000256" key="4">
    <source>
        <dbReference type="ARBA" id="ARBA00022989"/>
    </source>
</evidence>
<accession>V9L2M4</accession>
<reference evidence="9" key="1">
    <citation type="journal article" date="2014" name="Nature">
        <title>Elephant shark genome provides unique insights into gnathostome evolution.</title>
        <authorList>
            <consortium name="International Elephant Shark Genome Sequencing Consortium"/>
            <person name="Venkatesh B."/>
            <person name="Lee A.P."/>
            <person name="Ravi V."/>
            <person name="Maurya A.K."/>
            <person name="Lian M.M."/>
            <person name="Swann J.B."/>
            <person name="Ohta Y."/>
            <person name="Flajnik M.F."/>
            <person name="Sutoh Y."/>
            <person name="Kasahara M."/>
            <person name="Hoon S."/>
            <person name="Gangu V."/>
            <person name="Roy S.W."/>
            <person name="Irimia M."/>
            <person name="Korzh V."/>
            <person name="Kondrychyn I."/>
            <person name="Lim Z.W."/>
            <person name="Tay B.H."/>
            <person name="Tohari S."/>
            <person name="Kong K.W."/>
            <person name="Ho S."/>
            <person name="Lorente-Galdos B."/>
            <person name="Quilez J."/>
            <person name="Marques-Bonet T."/>
            <person name="Raney B.J."/>
            <person name="Ingham P.W."/>
            <person name="Tay A."/>
            <person name="Hillier L.W."/>
            <person name="Minx P."/>
            <person name="Boehm T."/>
            <person name="Wilson R.K."/>
            <person name="Brenner S."/>
            <person name="Warren W.C."/>
        </authorList>
    </citation>
    <scope>NUCLEOTIDE SEQUENCE</scope>
    <source>
        <tissue evidence="9">Heart</tissue>
    </source>
</reference>
<evidence type="ECO:0000256" key="3">
    <source>
        <dbReference type="ARBA" id="ARBA00022692"/>
    </source>
</evidence>
<dbReference type="EMBL" id="JW872748">
    <property type="protein sequence ID" value="AFP05266.1"/>
    <property type="molecule type" value="mRNA"/>
</dbReference>
<sequence>GSYASSSVAFPGIKLLYDMGLPFVGIMSTWSLLAAVVLLNCHLNWPSDTFPDSDTDSSYRSKTRLKALAFDHKVTGDRFYSHVVNVGERLSRGTEKGVTQEPLQPLPEEAIPFRRSVLSPIFLWSLLTMGMTQTRLIFYMGAMNKMLEFIVTGGEDSPELLKEAETEVSRYSSIFGVLQLLCLFTSPLIGYIMDWKLKTTFNSDNPRNLTIQKTTNSVRAFVLTNFLLVGFGLTCLVNNLPLQYLTFTLHTVVRGFIHSACGGIYASVYPMNHFGSLIGLQSLISAMFALSQQLLFMLMVGPLQGNPLWINVGLLIFSLSGFLLPGYLMYFRHNLKAEKGSEGENVRARGEKEREGENERARGEKREKEMAFNGLLSNTEVLG</sequence>
<proteinExistence type="evidence at transcript level"/>
<evidence type="ECO:0000256" key="2">
    <source>
        <dbReference type="ARBA" id="ARBA00022475"/>
    </source>
</evidence>
<dbReference type="PANTHER" id="PTHR20766:SF0">
    <property type="entry name" value="LARGE NEUTRAL AMINO ACIDS TRANSPORTER SMALL SUBUNIT 3"/>
    <property type="match status" value="1"/>
</dbReference>
<evidence type="ECO:0000256" key="5">
    <source>
        <dbReference type="ARBA" id="ARBA00023136"/>
    </source>
</evidence>
<dbReference type="SUPFAM" id="SSF103473">
    <property type="entry name" value="MFS general substrate transporter"/>
    <property type="match status" value="1"/>
</dbReference>
<keyword evidence="3 8" id="KW-0812">Transmembrane</keyword>
<dbReference type="PANTHER" id="PTHR20766">
    <property type="entry name" value="LARGE NEUTRAL AMINO ACIDS TRANSPORTER SMALL SUBUNIT 4-LIKE ISOFORM X1"/>
    <property type="match status" value="1"/>
</dbReference>
<dbReference type="InterPro" id="IPR036259">
    <property type="entry name" value="MFS_trans_sf"/>
</dbReference>
<feature type="non-terminal residue" evidence="9">
    <location>
        <position position="1"/>
    </location>
</feature>
<keyword evidence="6" id="KW-0325">Glycoprotein</keyword>
<evidence type="ECO:0000256" key="1">
    <source>
        <dbReference type="ARBA" id="ARBA00004651"/>
    </source>
</evidence>
<dbReference type="GO" id="GO:0005886">
    <property type="term" value="C:plasma membrane"/>
    <property type="evidence" value="ECO:0007669"/>
    <property type="project" value="UniProtKB-SubCell"/>
</dbReference>
<evidence type="ECO:0000256" key="6">
    <source>
        <dbReference type="ARBA" id="ARBA00023180"/>
    </source>
</evidence>
<feature type="transmembrane region" description="Helical" evidence="8">
    <location>
        <begin position="308"/>
        <end position="330"/>
    </location>
</feature>
<feature type="transmembrane region" description="Helical" evidence="8">
    <location>
        <begin position="220"/>
        <end position="240"/>
    </location>
</feature>
<feature type="transmembrane region" description="Helical" evidence="8">
    <location>
        <begin position="121"/>
        <end position="142"/>
    </location>
</feature>
<evidence type="ECO:0000256" key="8">
    <source>
        <dbReference type="SAM" id="Phobius"/>
    </source>
</evidence>
<comment type="subcellular location">
    <subcellularLocation>
        <location evidence="1">Cell membrane</location>
        <topology evidence="1">Multi-pass membrane protein</topology>
    </subcellularLocation>
</comment>
<feature type="transmembrane region" description="Helical" evidence="8">
    <location>
        <begin position="171"/>
        <end position="193"/>
    </location>
</feature>
<name>V9L2M4_CALMI</name>
<feature type="region of interest" description="Disordered" evidence="7">
    <location>
        <begin position="342"/>
        <end position="369"/>
    </location>
</feature>
<feature type="transmembrane region" description="Helical" evidence="8">
    <location>
        <begin position="252"/>
        <end position="271"/>
    </location>
</feature>
<feature type="transmembrane region" description="Helical" evidence="8">
    <location>
        <begin position="283"/>
        <end position="302"/>
    </location>
</feature>
<evidence type="ECO:0000313" key="9">
    <source>
        <dbReference type="EMBL" id="AFP05266.1"/>
    </source>
</evidence>
<evidence type="ECO:0000256" key="7">
    <source>
        <dbReference type="SAM" id="MobiDB-lite"/>
    </source>
</evidence>